<dbReference type="Proteomes" id="UP001519460">
    <property type="component" value="Unassembled WGS sequence"/>
</dbReference>
<organism evidence="2 3">
    <name type="scientific">Batillaria attramentaria</name>
    <dbReference type="NCBI Taxonomy" id="370345"/>
    <lineage>
        <taxon>Eukaryota</taxon>
        <taxon>Metazoa</taxon>
        <taxon>Spiralia</taxon>
        <taxon>Lophotrochozoa</taxon>
        <taxon>Mollusca</taxon>
        <taxon>Gastropoda</taxon>
        <taxon>Caenogastropoda</taxon>
        <taxon>Sorbeoconcha</taxon>
        <taxon>Cerithioidea</taxon>
        <taxon>Batillariidae</taxon>
        <taxon>Batillaria</taxon>
    </lineage>
</organism>
<dbReference type="Gene3D" id="3.80.10.10">
    <property type="entry name" value="Ribonuclease Inhibitor"/>
    <property type="match status" value="1"/>
</dbReference>
<comment type="caution">
    <text evidence="2">The sequence shown here is derived from an EMBL/GenBank/DDBJ whole genome shotgun (WGS) entry which is preliminary data.</text>
</comment>
<keyword evidence="3" id="KW-1185">Reference proteome</keyword>
<evidence type="ECO:0000313" key="2">
    <source>
        <dbReference type="EMBL" id="KAK7469857.1"/>
    </source>
</evidence>
<dbReference type="SUPFAM" id="SSF52047">
    <property type="entry name" value="RNI-like"/>
    <property type="match status" value="1"/>
</dbReference>
<dbReference type="Pfam" id="PF12937">
    <property type="entry name" value="F-box-like"/>
    <property type="match status" value="1"/>
</dbReference>
<dbReference type="InterPro" id="IPR001810">
    <property type="entry name" value="F-box_dom"/>
</dbReference>
<proteinExistence type="predicted"/>
<accession>A0ABD0JC82</accession>
<dbReference type="SMART" id="SM00256">
    <property type="entry name" value="FBOX"/>
    <property type="match status" value="1"/>
</dbReference>
<dbReference type="Gene3D" id="1.20.1280.50">
    <property type="match status" value="1"/>
</dbReference>
<dbReference type="PANTHER" id="PTHR38926">
    <property type="entry name" value="F-BOX DOMAIN CONTAINING PROTEIN, EXPRESSED"/>
    <property type="match status" value="1"/>
</dbReference>
<evidence type="ECO:0000259" key="1">
    <source>
        <dbReference type="PROSITE" id="PS50181"/>
    </source>
</evidence>
<dbReference type="EMBL" id="JACVVK020000501">
    <property type="protein sequence ID" value="KAK7469857.1"/>
    <property type="molecule type" value="Genomic_DNA"/>
</dbReference>
<dbReference type="SUPFAM" id="SSF81383">
    <property type="entry name" value="F-box domain"/>
    <property type="match status" value="1"/>
</dbReference>
<protein>
    <recommendedName>
        <fullName evidence="1">F-box domain-containing protein</fullName>
    </recommendedName>
</protein>
<dbReference type="InterPro" id="IPR036047">
    <property type="entry name" value="F-box-like_dom_sf"/>
</dbReference>
<name>A0ABD0JC82_9CAEN</name>
<dbReference type="PROSITE" id="PS50181">
    <property type="entry name" value="FBOX"/>
    <property type="match status" value="1"/>
</dbReference>
<gene>
    <name evidence="2" type="ORF">BaRGS_00036135</name>
</gene>
<dbReference type="AlphaFoldDB" id="A0ABD0JC82"/>
<reference evidence="2 3" key="1">
    <citation type="journal article" date="2023" name="Sci. Data">
        <title>Genome assembly of the Korean intertidal mud-creeper Batillaria attramentaria.</title>
        <authorList>
            <person name="Patra A.K."/>
            <person name="Ho P.T."/>
            <person name="Jun S."/>
            <person name="Lee S.J."/>
            <person name="Kim Y."/>
            <person name="Won Y.J."/>
        </authorList>
    </citation>
    <scope>NUCLEOTIDE SEQUENCE [LARGE SCALE GENOMIC DNA]</scope>
    <source>
        <strain evidence="2">Wonlab-2016</strain>
    </source>
</reference>
<sequence length="269" mass="30775">MDTEVKPNSDAASWEFLPEHPLVVVFTYLKPSDRLNAGLTCKAWSECLKHPVLWRRFVCRFTTPGHEKLVSAVVNDGHRIRALVLEVDQQNIGNRTNACRALHSLAENEQRRLTSFTLRFVGENPFLYAGSDFMAELRLLFGCAQDKTEPFSYLTHVDLSRVNVVFESKLIDILSENQPQLEFLNIQNKSLVCKVDPDSIVRLASNCRKLRDLRLINVSVNDEVLSTFAALDEPCLEHLSMAYTRETKFTLEQSSEVWSALVKRLRSFE</sequence>
<dbReference type="InterPro" id="IPR032675">
    <property type="entry name" value="LRR_dom_sf"/>
</dbReference>
<feature type="domain" description="F-box" evidence="1">
    <location>
        <begin position="11"/>
        <end position="57"/>
    </location>
</feature>
<dbReference type="PANTHER" id="PTHR38926:SF72">
    <property type="entry name" value="IM:7136021-RELATED"/>
    <property type="match status" value="1"/>
</dbReference>
<evidence type="ECO:0000313" key="3">
    <source>
        <dbReference type="Proteomes" id="UP001519460"/>
    </source>
</evidence>